<keyword evidence="2" id="KW-1185">Reference proteome</keyword>
<sequence>MGDAVRNAGGGVAGLRALGPDLLQPVRNQADARADFRLVAAAEIFEADIDDAAGVDHVIGREQDAARVDAVAVLRRRKLVVRAARHHRRLQRGDALLGQHGAQRVRADHVRLDAQDLVRLDRAGAELLRQRRRTGAVDVRQRQLRAFLCQEARQPTADAAQPLHRDMDAADAVLAEAALDRGLHAQEHAIGSERPRIAAGAALRDRKAGNELGRLRYRDHVVGRDADVLRGHVAAAQRIHGLAERLQ</sequence>
<comment type="caution">
    <text evidence="1">The sequence shown here is derived from an EMBL/GenBank/DDBJ whole genome shotgun (WGS) entry which is preliminary data.</text>
</comment>
<name>A0A6I4IXX2_9SPHN</name>
<accession>A0A6I4IXX2</accession>
<organism evidence="1 2">
    <name type="scientific">Sphingomonas horti</name>
    <dbReference type="NCBI Taxonomy" id="2682842"/>
    <lineage>
        <taxon>Bacteria</taxon>
        <taxon>Pseudomonadati</taxon>
        <taxon>Pseudomonadota</taxon>
        <taxon>Alphaproteobacteria</taxon>
        <taxon>Sphingomonadales</taxon>
        <taxon>Sphingomonadaceae</taxon>
        <taxon>Sphingomonas</taxon>
    </lineage>
</organism>
<dbReference type="EMBL" id="WQMS01000001">
    <property type="protein sequence ID" value="MVO76381.1"/>
    <property type="molecule type" value="Genomic_DNA"/>
</dbReference>
<gene>
    <name evidence="1" type="ORF">GON01_00295</name>
</gene>
<reference evidence="1 2" key="1">
    <citation type="submission" date="2019-12" db="EMBL/GenBank/DDBJ databases">
        <authorList>
            <person name="Huq M.A."/>
        </authorList>
    </citation>
    <scope>NUCLEOTIDE SEQUENCE [LARGE SCALE GENOMIC DNA]</scope>
    <source>
        <strain evidence="1 2">MAH-20</strain>
    </source>
</reference>
<dbReference type="AlphaFoldDB" id="A0A6I4IXX2"/>
<evidence type="ECO:0000313" key="2">
    <source>
        <dbReference type="Proteomes" id="UP000441389"/>
    </source>
</evidence>
<evidence type="ECO:0000313" key="1">
    <source>
        <dbReference type="EMBL" id="MVO76381.1"/>
    </source>
</evidence>
<proteinExistence type="predicted"/>
<dbReference type="Proteomes" id="UP000441389">
    <property type="component" value="Unassembled WGS sequence"/>
</dbReference>
<protein>
    <submittedName>
        <fullName evidence="1">Uncharacterized protein</fullName>
    </submittedName>
</protein>